<dbReference type="Proteomes" id="UP000036681">
    <property type="component" value="Unplaced"/>
</dbReference>
<proteinExistence type="predicted"/>
<dbReference type="AlphaFoldDB" id="A0A0M3HWT3"/>
<evidence type="ECO:0000313" key="2">
    <source>
        <dbReference type="WBParaSite" id="ALUE_0000765701-mRNA-1"/>
    </source>
</evidence>
<accession>A0A0M3HWT3</accession>
<protein>
    <submittedName>
        <fullName evidence="2">Nitroreductase</fullName>
    </submittedName>
</protein>
<name>A0A0M3HWT3_ASCLU</name>
<organism evidence="1 2">
    <name type="scientific">Ascaris lumbricoides</name>
    <name type="common">Giant roundworm</name>
    <dbReference type="NCBI Taxonomy" id="6252"/>
    <lineage>
        <taxon>Eukaryota</taxon>
        <taxon>Metazoa</taxon>
        <taxon>Ecdysozoa</taxon>
        <taxon>Nematoda</taxon>
        <taxon>Chromadorea</taxon>
        <taxon>Rhabditida</taxon>
        <taxon>Spirurina</taxon>
        <taxon>Ascaridomorpha</taxon>
        <taxon>Ascaridoidea</taxon>
        <taxon>Ascarididae</taxon>
        <taxon>Ascaris</taxon>
    </lineage>
</organism>
<keyword evidence="1" id="KW-1185">Reference proteome</keyword>
<sequence>MKENILKRATVYPKEKHLKEFTEEPEPTFDALR</sequence>
<dbReference type="WBParaSite" id="ALUE_0000765701-mRNA-1">
    <property type="protein sequence ID" value="ALUE_0000765701-mRNA-1"/>
    <property type="gene ID" value="ALUE_0000765701"/>
</dbReference>
<reference evidence="2" key="1">
    <citation type="submission" date="2017-02" db="UniProtKB">
        <authorList>
            <consortium name="WormBaseParasite"/>
        </authorList>
    </citation>
    <scope>IDENTIFICATION</scope>
</reference>
<evidence type="ECO:0000313" key="1">
    <source>
        <dbReference type="Proteomes" id="UP000036681"/>
    </source>
</evidence>